<dbReference type="PRINTS" id="PR01217">
    <property type="entry name" value="PRICHEXTENSN"/>
</dbReference>
<feature type="compositionally biased region" description="Low complexity" evidence="1">
    <location>
        <begin position="98"/>
        <end position="171"/>
    </location>
</feature>
<feature type="compositionally biased region" description="Pro residues" evidence="1">
    <location>
        <begin position="221"/>
        <end position="273"/>
    </location>
</feature>
<feature type="region of interest" description="Disordered" evidence="1">
    <location>
        <begin position="23"/>
        <end position="278"/>
    </location>
</feature>
<feature type="chain" id="PRO_5023944164" evidence="2">
    <location>
        <begin position="24"/>
        <end position="572"/>
    </location>
</feature>
<feature type="compositionally biased region" description="Low complexity" evidence="1">
    <location>
        <begin position="32"/>
        <end position="90"/>
    </location>
</feature>
<dbReference type="InterPro" id="IPR009646">
    <property type="entry name" value="Root_cap"/>
</dbReference>
<dbReference type="Proteomes" id="UP000325577">
    <property type="component" value="Linkage Group LG10"/>
</dbReference>
<name>A0A5J5BWX6_9ASTE</name>
<proteinExistence type="predicted"/>
<dbReference type="PANTHER" id="PTHR31656">
    <property type="entry name" value="ROOT CAP DOMAIN-CONTAINING PROTEIN"/>
    <property type="match status" value="1"/>
</dbReference>
<evidence type="ECO:0000313" key="3">
    <source>
        <dbReference type="EMBL" id="KAA8545831.1"/>
    </source>
</evidence>
<keyword evidence="4" id="KW-1185">Reference proteome</keyword>
<dbReference type="OrthoDB" id="2012132at2759"/>
<feature type="signal peptide" evidence="2">
    <location>
        <begin position="1"/>
        <end position="23"/>
    </location>
</feature>
<gene>
    <name evidence="3" type="ORF">F0562_020718</name>
</gene>
<dbReference type="AlphaFoldDB" id="A0A5J5BWX6"/>
<dbReference type="Pfam" id="PF06830">
    <property type="entry name" value="Root_cap"/>
    <property type="match status" value="1"/>
</dbReference>
<evidence type="ECO:0000256" key="2">
    <source>
        <dbReference type="SAM" id="SignalP"/>
    </source>
</evidence>
<evidence type="ECO:0000313" key="4">
    <source>
        <dbReference type="Proteomes" id="UP000325577"/>
    </source>
</evidence>
<protein>
    <submittedName>
        <fullName evidence="3">Uncharacterized protein</fullName>
    </submittedName>
</protein>
<dbReference type="EMBL" id="CM018033">
    <property type="protein sequence ID" value="KAA8545831.1"/>
    <property type="molecule type" value="Genomic_DNA"/>
</dbReference>
<keyword evidence="2" id="KW-0732">Signal</keyword>
<organism evidence="3 4">
    <name type="scientific">Nyssa sinensis</name>
    <dbReference type="NCBI Taxonomy" id="561372"/>
    <lineage>
        <taxon>Eukaryota</taxon>
        <taxon>Viridiplantae</taxon>
        <taxon>Streptophyta</taxon>
        <taxon>Embryophyta</taxon>
        <taxon>Tracheophyta</taxon>
        <taxon>Spermatophyta</taxon>
        <taxon>Magnoliopsida</taxon>
        <taxon>eudicotyledons</taxon>
        <taxon>Gunneridae</taxon>
        <taxon>Pentapetalae</taxon>
        <taxon>asterids</taxon>
        <taxon>Cornales</taxon>
        <taxon>Nyssaceae</taxon>
        <taxon>Nyssa</taxon>
    </lineage>
</organism>
<reference evidence="3 4" key="1">
    <citation type="submission" date="2019-09" db="EMBL/GenBank/DDBJ databases">
        <title>A chromosome-level genome assembly of the Chinese tupelo Nyssa sinensis.</title>
        <authorList>
            <person name="Yang X."/>
            <person name="Kang M."/>
            <person name="Yang Y."/>
            <person name="Xiong H."/>
            <person name="Wang M."/>
            <person name="Zhang Z."/>
            <person name="Wang Z."/>
            <person name="Wu H."/>
            <person name="Ma T."/>
            <person name="Liu J."/>
            <person name="Xi Z."/>
        </authorList>
    </citation>
    <scope>NUCLEOTIDE SEQUENCE [LARGE SCALE GENOMIC DNA]</scope>
    <source>
        <strain evidence="3">J267</strain>
        <tissue evidence="3">Leaf</tissue>
    </source>
</reference>
<sequence>MAQSMKQYVVWIVLLMLIALAESDSGSKSPQSPGSEFGSRSESSPSQGSESGSGSESLPSRGSESGSDSKSPPSRGSESGLGSESPPSRGSESDSDSKSPPSRDSGSNSGSKSPPSRGSESGSDSESPPSRGSDSGSRSAPSPNSESGSSSKSPPSHESNSGSESPIESPTSPVPTPLPALTSPPPMSSPPPLPPSSSPPPPPTTPTLPPPTATPPLSSSSPPPSSPTTKTPPPPSSSSPPLPQPSPPPTTPSPTPSSNAPTPPTSTPPPSTPSPKKVKCKNKNYPQCYSAEHVCPNSCPDGCEVDCGNCRPVCKCDMPGAVCQDPRFIGGDGITFYFHGRKDRDFCLVSDSNLHINGHFIGRRNQNMKRDFTWVQSIGVLFNNHTLFIGAQKTAKWDDNVDHLTLFFDGQPVFLAKTEDSNWHHEAEPGVSITRNSDTNSVIVEAEGNFKITAKVVPITEQESQVHNYGITKVDCFAHLDLSFKFFSLGDEVNGVLGQTYRSEYVSKVKIGVSMPIMGGAREYASSGLFATDCSVSRFQAGHGASSLEGLDQLPSLSCGSGLDGHGVICKR</sequence>
<accession>A0A5J5BWX6</accession>
<evidence type="ECO:0000256" key="1">
    <source>
        <dbReference type="SAM" id="MobiDB-lite"/>
    </source>
</evidence>
<feature type="compositionally biased region" description="Pro residues" evidence="1">
    <location>
        <begin position="172"/>
        <end position="214"/>
    </location>
</feature>